<evidence type="ECO:0000313" key="3">
    <source>
        <dbReference type="Proteomes" id="UP000294200"/>
    </source>
</evidence>
<dbReference type="Gene3D" id="2.60.120.10">
    <property type="entry name" value="Jelly Rolls"/>
    <property type="match status" value="1"/>
</dbReference>
<dbReference type="InterPro" id="IPR011051">
    <property type="entry name" value="RmlC_Cupin_sf"/>
</dbReference>
<dbReference type="InterPro" id="IPR039935">
    <property type="entry name" value="YML079W-like"/>
</dbReference>
<name>A0A4R0X6C3_9BURK</name>
<dbReference type="InterPro" id="IPR009327">
    <property type="entry name" value="Cupin_DUF985"/>
</dbReference>
<dbReference type="Proteomes" id="UP000294200">
    <property type="component" value="Unassembled WGS sequence"/>
</dbReference>
<dbReference type="Pfam" id="PF06172">
    <property type="entry name" value="Cupin_5"/>
    <property type="match status" value="1"/>
</dbReference>
<feature type="domain" description="DUF985" evidence="1">
    <location>
        <begin position="9"/>
        <end position="145"/>
    </location>
</feature>
<dbReference type="SUPFAM" id="SSF51182">
    <property type="entry name" value="RmlC-like cupins"/>
    <property type="match status" value="1"/>
</dbReference>
<comment type="caution">
    <text evidence="2">The sequence shown here is derived from an EMBL/GenBank/DDBJ whole genome shotgun (WGS) entry which is preliminary data.</text>
</comment>
<accession>A0A4R0X6C3</accession>
<dbReference type="PANTHER" id="PTHR33387:SF3">
    <property type="entry name" value="DUF985 DOMAIN-CONTAINING PROTEIN"/>
    <property type="match status" value="1"/>
</dbReference>
<organism evidence="2 3">
    <name type="scientific">Paraburkholderia steynii</name>
    <dbReference type="NCBI Taxonomy" id="1245441"/>
    <lineage>
        <taxon>Bacteria</taxon>
        <taxon>Pseudomonadati</taxon>
        <taxon>Pseudomonadota</taxon>
        <taxon>Betaproteobacteria</taxon>
        <taxon>Burkholderiales</taxon>
        <taxon>Burkholderiaceae</taxon>
        <taxon>Paraburkholderia</taxon>
    </lineage>
</organism>
<sequence>MARHIDRDELIRRFNLQPHPEGGFFRETYRSTDAIRREGSADSRSASTAIYYLLCDGAHSAWHRIQSDEVWHFYAGDPLNVYVLEDDGSLTVHRLGNALEHADCVFQAVVRSGRWFAAQCDDAASVALVGCTVAPGFEFSEFEIADVDALVREYPLHRDLIEKLGPALNRDRPAFTTLKPRFNETR</sequence>
<proteinExistence type="predicted"/>
<protein>
    <recommendedName>
        <fullName evidence="1">DUF985 domain-containing protein</fullName>
    </recommendedName>
</protein>
<evidence type="ECO:0000313" key="2">
    <source>
        <dbReference type="EMBL" id="TCG05514.1"/>
    </source>
</evidence>
<dbReference type="PANTHER" id="PTHR33387">
    <property type="entry name" value="RMLC-LIKE JELLY ROLL FOLD PROTEIN"/>
    <property type="match status" value="1"/>
</dbReference>
<evidence type="ECO:0000259" key="1">
    <source>
        <dbReference type="Pfam" id="PF06172"/>
    </source>
</evidence>
<gene>
    <name evidence="2" type="ORF">BZM27_33140</name>
</gene>
<dbReference type="InterPro" id="IPR014710">
    <property type="entry name" value="RmlC-like_jellyroll"/>
</dbReference>
<dbReference type="EMBL" id="MWML01000162">
    <property type="protein sequence ID" value="TCG05514.1"/>
    <property type="molecule type" value="Genomic_DNA"/>
</dbReference>
<dbReference type="AlphaFoldDB" id="A0A4R0X6C3"/>
<keyword evidence="3" id="KW-1185">Reference proteome</keyword>
<dbReference type="CDD" id="cd06121">
    <property type="entry name" value="cupin_YML079wp"/>
    <property type="match status" value="1"/>
</dbReference>
<reference evidence="2 3" key="1">
    <citation type="submission" date="2017-02" db="EMBL/GenBank/DDBJ databases">
        <title>Paraburkholderia sophoroidis sp. nov. and Paraburkholderia steynii sp. nov. rhizobial symbionts of the fynbos legume Hypocalyptus sophoroides.</title>
        <authorList>
            <person name="Steenkamp E.T."/>
            <person name="Beukes C.W."/>
            <person name="Van Zyl E."/>
            <person name="Avontuur J."/>
            <person name="Chan W.Y."/>
            <person name="Hassen A."/>
            <person name="Palmer M."/>
            <person name="Mthombeni L."/>
            <person name="Phalane F."/>
            <person name="Sereme K."/>
            <person name="Venter S.N."/>
        </authorList>
    </citation>
    <scope>NUCLEOTIDE SEQUENCE [LARGE SCALE GENOMIC DNA]</scope>
    <source>
        <strain evidence="2 3">HC1.1ba</strain>
    </source>
</reference>